<dbReference type="PaxDb" id="4097-A0A1S3XUL2"/>
<dbReference type="KEGG" id="nta:107768749"/>
<dbReference type="OrthoDB" id="1752268at2759"/>
<dbReference type="RefSeq" id="XP_016443382.1">
    <property type="nucleotide sequence ID" value="XM_016587896.1"/>
</dbReference>
<protein>
    <submittedName>
        <fullName evidence="1">Uncharacterized protein</fullName>
    </submittedName>
</protein>
<dbReference type="AlphaFoldDB" id="A0A1S3XUL2"/>
<organism evidence="1">
    <name type="scientific">Nicotiana tabacum</name>
    <name type="common">Common tobacco</name>
    <dbReference type="NCBI Taxonomy" id="4097"/>
    <lineage>
        <taxon>Eukaryota</taxon>
        <taxon>Viridiplantae</taxon>
        <taxon>Streptophyta</taxon>
        <taxon>Embryophyta</taxon>
        <taxon>Tracheophyta</taxon>
        <taxon>Spermatophyta</taxon>
        <taxon>Magnoliopsida</taxon>
        <taxon>eudicotyledons</taxon>
        <taxon>Gunneridae</taxon>
        <taxon>Pentapetalae</taxon>
        <taxon>asterids</taxon>
        <taxon>lamiids</taxon>
        <taxon>Solanales</taxon>
        <taxon>Solanaceae</taxon>
        <taxon>Nicotianoideae</taxon>
        <taxon>Nicotianeae</taxon>
        <taxon>Nicotiana</taxon>
    </lineage>
</organism>
<dbReference type="PANTHER" id="PTHR33240:SF8">
    <property type="entry name" value="OS03G0439900 PROTEIN"/>
    <property type="match status" value="1"/>
</dbReference>
<name>A0A1S3XUL2_TOBAC</name>
<proteinExistence type="predicted"/>
<gene>
    <name evidence="1" type="primary">LOC107768749</name>
</gene>
<reference evidence="1" key="1">
    <citation type="submission" date="2025-08" db="UniProtKB">
        <authorList>
            <consortium name="RefSeq"/>
        </authorList>
    </citation>
    <scope>IDENTIFICATION</scope>
</reference>
<sequence length="109" mass="12207">MGRDNDGLEESIIFNESDADDLTFPRNDALVINLRILDTDFKRIMVDDGSGVCIIHPRVHTQMWLEDKIVSRCITLTDFDNAVEQTSGKITLPVLAGGVTLKTTFHIMD</sequence>
<dbReference type="PANTHER" id="PTHR33240">
    <property type="entry name" value="OS08G0508500 PROTEIN"/>
    <property type="match status" value="1"/>
</dbReference>
<accession>A0A1S3XUL2</accession>
<evidence type="ECO:0000313" key="1">
    <source>
        <dbReference type="RefSeq" id="XP_016443382.1"/>
    </source>
</evidence>